<proteinExistence type="predicted"/>
<gene>
    <name evidence="1" type="ORF">METZ01_LOCUS106288</name>
</gene>
<sequence length="22" mass="2676">MINELNKLTIEELRAELEQLIY</sequence>
<dbReference type="AlphaFoldDB" id="A0A381WLS2"/>
<protein>
    <submittedName>
        <fullName evidence="1">Uncharacterized protein</fullName>
    </submittedName>
</protein>
<evidence type="ECO:0000313" key="1">
    <source>
        <dbReference type="EMBL" id="SVA53434.1"/>
    </source>
</evidence>
<reference evidence="1" key="1">
    <citation type="submission" date="2018-05" db="EMBL/GenBank/DDBJ databases">
        <authorList>
            <person name="Lanie J.A."/>
            <person name="Ng W.-L."/>
            <person name="Kazmierczak K.M."/>
            <person name="Andrzejewski T.M."/>
            <person name="Davidsen T.M."/>
            <person name="Wayne K.J."/>
            <person name="Tettelin H."/>
            <person name="Glass J.I."/>
            <person name="Rusch D."/>
            <person name="Podicherti R."/>
            <person name="Tsui H.-C.T."/>
            <person name="Winkler M.E."/>
        </authorList>
    </citation>
    <scope>NUCLEOTIDE SEQUENCE</scope>
</reference>
<dbReference type="EMBL" id="UINC01012207">
    <property type="protein sequence ID" value="SVA53434.1"/>
    <property type="molecule type" value="Genomic_DNA"/>
</dbReference>
<name>A0A381WLS2_9ZZZZ</name>
<organism evidence="1">
    <name type="scientific">marine metagenome</name>
    <dbReference type="NCBI Taxonomy" id="408172"/>
    <lineage>
        <taxon>unclassified sequences</taxon>
        <taxon>metagenomes</taxon>
        <taxon>ecological metagenomes</taxon>
    </lineage>
</organism>
<accession>A0A381WLS2</accession>